<dbReference type="Proteomes" id="UP001422759">
    <property type="component" value="Unassembled WGS sequence"/>
</dbReference>
<keyword evidence="5" id="KW-1185">Reference proteome</keyword>
<dbReference type="InterPro" id="IPR052955">
    <property type="entry name" value="UPF0703_membrane_permease"/>
</dbReference>
<reference evidence="4 5" key="1">
    <citation type="journal article" date="2019" name="Int. J. Syst. Evol. Microbiol.">
        <title>The Global Catalogue of Microorganisms (GCM) 10K type strain sequencing project: providing services to taxonomists for standard genome sequencing and annotation.</title>
        <authorList>
            <consortium name="The Broad Institute Genomics Platform"/>
            <consortium name="The Broad Institute Genome Sequencing Center for Infectious Disease"/>
            <person name="Wu L."/>
            <person name="Ma J."/>
        </authorList>
    </citation>
    <scope>NUCLEOTIDE SEQUENCE [LARGE SCALE GENOMIC DNA]</scope>
    <source>
        <strain evidence="4 5">JCM 14560</strain>
    </source>
</reference>
<evidence type="ECO:0000259" key="3">
    <source>
        <dbReference type="Pfam" id="PF21537"/>
    </source>
</evidence>
<feature type="region of interest" description="Disordered" evidence="1">
    <location>
        <begin position="60"/>
        <end position="82"/>
    </location>
</feature>
<organism evidence="4 5">
    <name type="scientific">Kitasatospora kazusensis</name>
    <dbReference type="NCBI Taxonomy" id="407974"/>
    <lineage>
        <taxon>Bacteria</taxon>
        <taxon>Bacillati</taxon>
        <taxon>Actinomycetota</taxon>
        <taxon>Actinomycetes</taxon>
        <taxon>Kitasatosporales</taxon>
        <taxon>Streptomycetaceae</taxon>
        <taxon>Kitasatospora</taxon>
    </lineage>
</organism>
<keyword evidence="2" id="KW-1133">Transmembrane helix</keyword>
<feature type="domain" description="DUF1980" evidence="3">
    <location>
        <begin position="147"/>
        <end position="235"/>
    </location>
</feature>
<feature type="transmembrane region" description="Helical" evidence="2">
    <location>
        <begin position="33"/>
        <end position="55"/>
    </location>
</feature>
<protein>
    <submittedName>
        <fullName evidence="4">TIGR03943 family protein</fullName>
    </submittedName>
</protein>
<evidence type="ECO:0000256" key="2">
    <source>
        <dbReference type="SAM" id="Phobius"/>
    </source>
</evidence>
<keyword evidence="2" id="KW-0472">Membrane</keyword>
<dbReference type="InterPro" id="IPR048447">
    <property type="entry name" value="DUF1980_C"/>
</dbReference>
<evidence type="ECO:0000313" key="4">
    <source>
        <dbReference type="EMBL" id="GAA2136292.1"/>
    </source>
</evidence>
<sequence length="241" mass="25622">MRRFAPAALLVLTGSALLRVSLLSDLYLRYVKAGLRPLVIASGVLLIALGVIAVIRDRRRPPTAPERHGPDEHDDHGHSHSPAGPRTAWLLAAPAVMLLLFAPPALGSYTVARDGSGAVAKRTVFPPLPAQDPLVLTLTDYGSRAVWDDKGSLKGRTVRLTGFVTPVDATTWHLSRLIVTCCAADAKVVTVLIHGVPAPSTDSWVTVTGTWHQDTAGPALDATGLTSIATPKDQYQDTVQP</sequence>
<gene>
    <name evidence="4" type="ORF">GCM10009760_15680</name>
</gene>
<evidence type="ECO:0000256" key="1">
    <source>
        <dbReference type="SAM" id="MobiDB-lite"/>
    </source>
</evidence>
<dbReference type="InterPro" id="IPR015402">
    <property type="entry name" value="DUF1980"/>
</dbReference>
<name>A0ABN2Z3R1_9ACTN</name>
<comment type="caution">
    <text evidence="4">The sequence shown here is derived from an EMBL/GenBank/DDBJ whole genome shotgun (WGS) entry which is preliminary data.</text>
</comment>
<proteinExistence type="predicted"/>
<dbReference type="EMBL" id="BAAANT010000006">
    <property type="protein sequence ID" value="GAA2136292.1"/>
    <property type="molecule type" value="Genomic_DNA"/>
</dbReference>
<dbReference type="PANTHER" id="PTHR40047">
    <property type="entry name" value="UPF0703 PROTEIN YCGQ"/>
    <property type="match status" value="1"/>
</dbReference>
<keyword evidence="2" id="KW-0812">Transmembrane</keyword>
<dbReference type="RefSeq" id="WP_344462196.1">
    <property type="nucleotide sequence ID" value="NZ_BAAANT010000006.1"/>
</dbReference>
<feature type="transmembrane region" description="Helical" evidence="2">
    <location>
        <begin position="88"/>
        <end position="106"/>
    </location>
</feature>
<dbReference type="NCBIfam" id="TIGR03943">
    <property type="entry name" value="TIGR03943 family putative permease subunit"/>
    <property type="match status" value="1"/>
</dbReference>
<dbReference type="Pfam" id="PF21537">
    <property type="entry name" value="DUF1980_C"/>
    <property type="match status" value="1"/>
</dbReference>
<evidence type="ECO:0000313" key="5">
    <source>
        <dbReference type="Proteomes" id="UP001422759"/>
    </source>
</evidence>
<feature type="compositionally biased region" description="Basic and acidic residues" evidence="1">
    <location>
        <begin position="65"/>
        <end position="78"/>
    </location>
</feature>
<accession>A0ABN2Z3R1</accession>
<dbReference type="PANTHER" id="PTHR40047:SF1">
    <property type="entry name" value="UPF0703 PROTEIN YCGQ"/>
    <property type="match status" value="1"/>
</dbReference>